<dbReference type="SMART" id="SM00091">
    <property type="entry name" value="PAS"/>
    <property type="match status" value="2"/>
</dbReference>
<dbReference type="Pfam" id="PF00990">
    <property type="entry name" value="GGDEF"/>
    <property type="match status" value="1"/>
</dbReference>
<accession>A0A917JP86</accession>
<dbReference type="PROSITE" id="PS50113">
    <property type="entry name" value="PAC"/>
    <property type="match status" value="1"/>
</dbReference>
<keyword evidence="6" id="KW-1185">Reference proteome</keyword>
<dbReference type="FunFam" id="3.30.70.270:FF:000001">
    <property type="entry name" value="Diguanylate cyclase domain protein"/>
    <property type="match status" value="1"/>
</dbReference>
<dbReference type="GO" id="GO:0006355">
    <property type="term" value="P:regulation of DNA-templated transcription"/>
    <property type="evidence" value="ECO:0007669"/>
    <property type="project" value="InterPro"/>
</dbReference>
<dbReference type="CDD" id="cd01949">
    <property type="entry name" value="GGDEF"/>
    <property type="match status" value="1"/>
</dbReference>
<dbReference type="InterPro" id="IPR043128">
    <property type="entry name" value="Rev_trsase/Diguanyl_cyclase"/>
</dbReference>
<evidence type="ECO:0000259" key="4">
    <source>
        <dbReference type="PROSITE" id="PS50887"/>
    </source>
</evidence>
<reference evidence="5" key="1">
    <citation type="journal article" date="2014" name="Int. J. Syst. Evol. Microbiol.">
        <title>Complete genome sequence of Corynebacterium casei LMG S-19264T (=DSM 44701T), isolated from a smear-ripened cheese.</title>
        <authorList>
            <consortium name="US DOE Joint Genome Institute (JGI-PGF)"/>
            <person name="Walter F."/>
            <person name="Albersmeier A."/>
            <person name="Kalinowski J."/>
            <person name="Ruckert C."/>
        </authorList>
    </citation>
    <scope>NUCLEOTIDE SEQUENCE</scope>
    <source>
        <strain evidence="5">JCM 30804</strain>
    </source>
</reference>
<feature type="domain" description="PAC" evidence="3">
    <location>
        <begin position="214"/>
        <end position="264"/>
    </location>
</feature>
<dbReference type="InterPro" id="IPR000014">
    <property type="entry name" value="PAS"/>
</dbReference>
<dbReference type="CDD" id="cd00130">
    <property type="entry name" value="PAS"/>
    <property type="match status" value="2"/>
</dbReference>
<dbReference type="Proteomes" id="UP000613743">
    <property type="component" value="Unassembled WGS sequence"/>
</dbReference>
<comment type="caution">
    <text evidence="5">The sequence shown here is derived from an EMBL/GenBank/DDBJ whole genome shotgun (WGS) entry which is preliminary data.</text>
</comment>
<organism evidence="5 6">
    <name type="scientific">Shewanella gelidii</name>
    <dbReference type="NCBI Taxonomy" id="1642821"/>
    <lineage>
        <taxon>Bacteria</taxon>
        <taxon>Pseudomonadati</taxon>
        <taxon>Pseudomonadota</taxon>
        <taxon>Gammaproteobacteria</taxon>
        <taxon>Alteromonadales</taxon>
        <taxon>Shewanellaceae</taxon>
        <taxon>Shewanella</taxon>
    </lineage>
</organism>
<protein>
    <submittedName>
        <fullName evidence="5">Diguanylate cyclase</fullName>
    </submittedName>
</protein>
<comment type="cofactor">
    <cofactor evidence="1">
        <name>Mg(2+)</name>
        <dbReference type="ChEBI" id="CHEBI:18420"/>
    </cofactor>
</comment>
<dbReference type="InterPro" id="IPR013767">
    <property type="entry name" value="PAS_fold"/>
</dbReference>
<dbReference type="PROSITE" id="PS50112">
    <property type="entry name" value="PAS"/>
    <property type="match status" value="1"/>
</dbReference>
<feature type="domain" description="GGDEF" evidence="4">
    <location>
        <begin position="296"/>
        <end position="427"/>
    </location>
</feature>
<dbReference type="SUPFAM" id="SSF55073">
    <property type="entry name" value="Nucleotide cyclase"/>
    <property type="match status" value="1"/>
</dbReference>
<dbReference type="AlphaFoldDB" id="A0A917JP86"/>
<dbReference type="InterPro" id="IPR052163">
    <property type="entry name" value="DGC-Regulatory_Protein"/>
</dbReference>
<dbReference type="Pfam" id="PF00989">
    <property type="entry name" value="PAS"/>
    <property type="match status" value="1"/>
</dbReference>
<dbReference type="InterPro" id="IPR035965">
    <property type="entry name" value="PAS-like_dom_sf"/>
</dbReference>
<dbReference type="SUPFAM" id="SSF55785">
    <property type="entry name" value="PYP-like sensor domain (PAS domain)"/>
    <property type="match status" value="2"/>
</dbReference>
<evidence type="ECO:0000259" key="2">
    <source>
        <dbReference type="PROSITE" id="PS50112"/>
    </source>
</evidence>
<reference evidence="5" key="2">
    <citation type="submission" date="2020-09" db="EMBL/GenBank/DDBJ databases">
        <authorList>
            <person name="Sun Q."/>
            <person name="Ohkuma M."/>
        </authorList>
    </citation>
    <scope>NUCLEOTIDE SEQUENCE</scope>
    <source>
        <strain evidence="5">JCM 30804</strain>
    </source>
</reference>
<dbReference type="PANTHER" id="PTHR46663">
    <property type="entry name" value="DIGUANYLATE CYCLASE DGCT-RELATED"/>
    <property type="match status" value="1"/>
</dbReference>
<dbReference type="NCBIfam" id="TIGR00229">
    <property type="entry name" value="sensory_box"/>
    <property type="match status" value="2"/>
</dbReference>
<dbReference type="Gene3D" id="3.30.70.270">
    <property type="match status" value="1"/>
</dbReference>
<dbReference type="PROSITE" id="PS50887">
    <property type="entry name" value="GGDEF"/>
    <property type="match status" value="1"/>
</dbReference>
<dbReference type="PANTHER" id="PTHR46663:SF4">
    <property type="entry name" value="DIGUANYLATE CYCLASE DGCT-RELATED"/>
    <property type="match status" value="1"/>
</dbReference>
<dbReference type="InterPro" id="IPR000700">
    <property type="entry name" value="PAS-assoc_C"/>
</dbReference>
<dbReference type="GO" id="GO:0003824">
    <property type="term" value="F:catalytic activity"/>
    <property type="evidence" value="ECO:0007669"/>
    <property type="project" value="UniProtKB-ARBA"/>
</dbReference>
<dbReference type="InterPro" id="IPR013656">
    <property type="entry name" value="PAS_4"/>
</dbReference>
<proteinExistence type="predicted"/>
<evidence type="ECO:0000259" key="3">
    <source>
        <dbReference type="PROSITE" id="PS50113"/>
    </source>
</evidence>
<dbReference type="RefSeq" id="WP_188919538.1">
    <property type="nucleotide sequence ID" value="NZ_BMPZ01000003.1"/>
</dbReference>
<dbReference type="NCBIfam" id="TIGR00254">
    <property type="entry name" value="GGDEF"/>
    <property type="match status" value="1"/>
</dbReference>
<evidence type="ECO:0000313" key="6">
    <source>
        <dbReference type="Proteomes" id="UP000613743"/>
    </source>
</evidence>
<dbReference type="SMART" id="SM00267">
    <property type="entry name" value="GGDEF"/>
    <property type="match status" value="1"/>
</dbReference>
<dbReference type="Gene3D" id="3.30.450.20">
    <property type="entry name" value="PAS domain"/>
    <property type="match status" value="2"/>
</dbReference>
<dbReference type="InterPro" id="IPR029787">
    <property type="entry name" value="Nucleotide_cyclase"/>
</dbReference>
<dbReference type="EMBL" id="BMPZ01000003">
    <property type="protein sequence ID" value="GGI79009.1"/>
    <property type="molecule type" value="Genomic_DNA"/>
</dbReference>
<gene>
    <name evidence="5" type="ORF">GCM10009332_15460</name>
</gene>
<evidence type="ECO:0000256" key="1">
    <source>
        <dbReference type="ARBA" id="ARBA00001946"/>
    </source>
</evidence>
<sequence>MFFKETHGELLSTIEVIGASFAVYEYSPESNNFFMVSCNTLYEDILGFDKKDAINKPIDTLFPRYISEQMYSSFTECKSKESACESEFFVDYKASERWWRSIVSPIVDPHSPNIRIIQTCVEITEKKKLEKQLDVTMKRYEAVVQTAYDGIITIDENQDIKLINSSAQKIFGMSESEGIGMPLTELLPHKYRPNHNQYVSGFRNSKVDSRPMQTRASVRGLRRDGTEFSIEVTISKINVDDRVEMTAVIRDISERNKLMEELVTASQEDSLTNLYNRRQFTKILTKEISRAQRYLRPFSLFMLDIDYFKNINDKYGHDAGDEVLVRLSGILKHNTRESDSVCRWGGEEFLVLMPETHEETTYDLAEKLRQKIAEAPFEFNGEKTQITVSIGITTFRGGDIDVETTVSTVDELMYQAKHAGRNTIIQG</sequence>
<evidence type="ECO:0000313" key="5">
    <source>
        <dbReference type="EMBL" id="GGI79009.1"/>
    </source>
</evidence>
<dbReference type="InterPro" id="IPR000160">
    <property type="entry name" value="GGDEF_dom"/>
</dbReference>
<feature type="domain" description="PAS" evidence="2">
    <location>
        <begin position="136"/>
        <end position="187"/>
    </location>
</feature>
<dbReference type="Pfam" id="PF08448">
    <property type="entry name" value="PAS_4"/>
    <property type="match status" value="1"/>
</dbReference>
<name>A0A917JP86_9GAMM</name>